<dbReference type="Pfam" id="PF12706">
    <property type="entry name" value="Lactamase_B_2"/>
    <property type="match status" value="1"/>
</dbReference>
<organism evidence="8 9">
    <name type="scientific">Paenibacillus piri</name>
    <dbReference type="NCBI Taxonomy" id="2547395"/>
    <lineage>
        <taxon>Bacteria</taxon>
        <taxon>Bacillati</taxon>
        <taxon>Bacillota</taxon>
        <taxon>Bacilli</taxon>
        <taxon>Bacillales</taxon>
        <taxon>Paenibacillaceae</taxon>
        <taxon>Paenibacillus</taxon>
    </lineage>
</organism>
<evidence type="ECO:0000259" key="7">
    <source>
        <dbReference type="Pfam" id="PF12706"/>
    </source>
</evidence>
<dbReference type="AlphaFoldDB" id="A0A4V2ZU27"/>
<comment type="function">
    <text evidence="5">Counteracts the endogenous Pycsar antiviral defense system. Phosphodiesterase that enables metal-dependent hydrolysis of host cyclic nucleotide Pycsar defense signals such as cCMP and cUMP.</text>
</comment>
<accession>A0A4V2ZU27</accession>
<evidence type="ECO:0000256" key="1">
    <source>
        <dbReference type="ARBA" id="ARBA00022759"/>
    </source>
</evidence>
<dbReference type="InterPro" id="IPR036866">
    <property type="entry name" value="RibonucZ/Hydroxyglut_hydro"/>
</dbReference>
<sequence length="309" mass="34242">MFIQDQPYLVPEVHDDLKVILLGTGTPRSFYGRSKPGAIVLAGSKAFLVDCGAGAVDRMIQAGVMPQRISDVLFTHHHSDHNSGFFDVFISSWRTHVNGDRVFEGRKVPMSVYGPTTTKSIIGKMHESFEFDINLRVSYNKSTDAGAHIEYHESNEGVVYDRNGIKITAFEVDHRPVAPALAYKFEYNGKALVISGDTIPVDNMVKYSKGIDLLIHEAYNKPWLDALIEKFPEQTVGLSNPAKYHTTTLEAAEIAKKAGVKHLVLTHHIPAPQATDEAEAAYMQGMSDIYDGKITMARDLMEFELGTGK</sequence>
<dbReference type="CDD" id="cd07719">
    <property type="entry name" value="arylsulfatase_AtsA-like_MBL-fold"/>
    <property type="match status" value="1"/>
</dbReference>
<dbReference type="Gene3D" id="3.60.15.10">
    <property type="entry name" value="Ribonuclease Z/Hydroxyacylglutathione hydrolase-like"/>
    <property type="match status" value="1"/>
</dbReference>
<evidence type="ECO:0000256" key="2">
    <source>
        <dbReference type="ARBA" id="ARBA00022801"/>
    </source>
</evidence>
<comment type="catalytic activity">
    <reaction evidence="4">
        <text>3',5'-cyclic CMP + H2O = CMP + H(+)</text>
        <dbReference type="Rhea" id="RHEA:72675"/>
        <dbReference type="ChEBI" id="CHEBI:15377"/>
        <dbReference type="ChEBI" id="CHEBI:15378"/>
        <dbReference type="ChEBI" id="CHEBI:58003"/>
        <dbReference type="ChEBI" id="CHEBI:60377"/>
    </reaction>
    <physiologicalReaction direction="left-to-right" evidence="4">
        <dbReference type="Rhea" id="RHEA:72676"/>
    </physiologicalReaction>
</comment>
<keyword evidence="9" id="KW-1185">Reference proteome</keyword>
<gene>
    <name evidence="8" type="ORF">E1757_06060</name>
</gene>
<keyword evidence="3" id="KW-0862">Zinc</keyword>
<dbReference type="EMBL" id="SMRT01000002">
    <property type="protein sequence ID" value="TDF99414.1"/>
    <property type="molecule type" value="Genomic_DNA"/>
</dbReference>
<name>A0A4V2ZU27_9BACL</name>
<dbReference type="Proteomes" id="UP000295636">
    <property type="component" value="Unassembled WGS sequence"/>
</dbReference>
<keyword evidence="1" id="KW-0540">Nuclease</keyword>
<dbReference type="PANTHER" id="PTHR46018">
    <property type="entry name" value="ZINC PHOSPHODIESTERASE ELAC PROTEIN 1"/>
    <property type="match status" value="1"/>
</dbReference>
<dbReference type="PANTHER" id="PTHR46018:SF2">
    <property type="entry name" value="ZINC PHOSPHODIESTERASE ELAC PROTEIN 1"/>
    <property type="match status" value="1"/>
</dbReference>
<dbReference type="OrthoDB" id="9800940at2"/>
<dbReference type="RefSeq" id="WP_133225951.1">
    <property type="nucleotide sequence ID" value="NZ_SMRT01000002.1"/>
</dbReference>
<evidence type="ECO:0000313" key="9">
    <source>
        <dbReference type="Proteomes" id="UP000295636"/>
    </source>
</evidence>
<evidence type="ECO:0000256" key="4">
    <source>
        <dbReference type="ARBA" id="ARBA00034221"/>
    </source>
</evidence>
<dbReference type="InterPro" id="IPR001279">
    <property type="entry name" value="Metallo-B-lactamas"/>
</dbReference>
<evidence type="ECO:0000256" key="6">
    <source>
        <dbReference type="ARBA" id="ARBA00048505"/>
    </source>
</evidence>
<keyword evidence="2 8" id="KW-0378">Hydrolase</keyword>
<evidence type="ECO:0000256" key="3">
    <source>
        <dbReference type="ARBA" id="ARBA00022833"/>
    </source>
</evidence>
<feature type="domain" description="Metallo-beta-lactamase" evidence="7">
    <location>
        <begin position="47"/>
        <end position="268"/>
    </location>
</feature>
<dbReference type="GO" id="GO:0042781">
    <property type="term" value="F:3'-tRNA processing endoribonuclease activity"/>
    <property type="evidence" value="ECO:0007669"/>
    <property type="project" value="TreeGrafter"/>
</dbReference>
<proteinExistence type="predicted"/>
<reference evidence="8 9" key="1">
    <citation type="submission" date="2019-03" db="EMBL/GenBank/DDBJ databases">
        <title>This is whole genome sequence of Paenibacillus sp MS74 strain.</title>
        <authorList>
            <person name="Trinh H.N."/>
        </authorList>
    </citation>
    <scope>NUCLEOTIDE SEQUENCE [LARGE SCALE GENOMIC DNA]</scope>
    <source>
        <strain evidence="8 9">MS74</strain>
    </source>
</reference>
<dbReference type="SUPFAM" id="SSF56281">
    <property type="entry name" value="Metallo-hydrolase/oxidoreductase"/>
    <property type="match status" value="1"/>
</dbReference>
<comment type="caution">
    <text evidence="8">The sequence shown here is derived from an EMBL/GenBank/DDBJ whole genome shotgun (WGS) entry which is preliminary data.</text>
</comment>
<evidence type="ECO:0000313" key="8">
    <source>
        <dbReference type="EMBL" id="TDF99414.1"/>
    </source>
</evidence>
<dbReference type="InterPro" id="IPR044094">
    <property type="entry name" value="AtsA-like_MBL-fold"/>
</dbReference>
<comment type="catalytic activity">
    <reaction evidence="6">
        <text>3',5'-cyclic UMP + H2O = UMP + H(+)</text>
        <dbReference type="Rhea" id="RHEA:70575"/>
        <dbReference type="ChEBI" id="CHEBI:15377"/>
        <dbReference type="ChEBI" id="CHEBI:15378"/>
        <dbReference type="ChEBI" id="CHEBI:57865"/>
        <dbReference type="ChEBI" id="CHEBI:184387"/>
    </reaction>
    <physiologicalReaction direction="left-to-right" evidence="6">
        <dbReference type="Rhea" id="RHEA:70576"/>
    </physiologicalReaction>
</comment>
<keyword evidence="1" id="KW-0255">Endonuclease</keyword>
<evidence type="ECO:0000256" key="5">
    <source>
        <dbReference type="ARBA" id="ARBA00034301"/>
    </source>
</evidence>
<protein>
    <submittedName>
        <fullName evidence="8">MBL fold metallo-hydrolase</fullName>
    </submittedName>
</protein>